<reference evidence="2 3" key="1">
    <citation type="submission" date="2016-10" db="EMBL/GenBank/DDBJ databases">
        <authorList>
            <person name="Varghese N."/>
            <person name="Submissions S."/>
        </authorList>
    </citation>
    <scope>NUCLEOTIDE SEQUENCE [LARGE SCALE GENOMIC DNA]</scope>
    <source>
        <strain evidence="2 3">DSM 16392</strain>
    </source>
</reference>
<dbReference type="PROSITE" id="PS51352">
    <property type="entry name" value="THIOREDOXIN_2"/>
    <property type="match status" value="1"/>
</dbReference>
<keyword evidence="3" id="KW-1185">Reference proteome</keyword>
<accession>A0A1I4DS72</accession>
<feature type="domain" description="Thioredoxin" evidence="1">
    <location>
        <begin position="8"/>
        <end position="159"/>
    </location>
</feature>
<dbReference type="InterPro" id="IPR013766">
    <property type="entry name" value="Thioredoxin_domain"/>
</dbReference>
<protein>
    <submittedName>
        <fullName evidence="2">AhpC/TSA family protein</fullName>
    </submittedName>
</protein>
<dbReference type="InterPro" id="IPR000866">
    <property type="entry name" value="AhpC/TSA"/>
</dbReference>
<dbReference type="InterPro" id="IPR047262">
    <property type="entry name" value="PRX-like1"/>
</dbReference>
<dbReference type="PANTHER" id="PTHR43640">
    <property type="entry name" value="OS07G0260300 PROTEIN"/>
    <property type="match status" value="1"/>
</dbReference>
<dbReference type="Proteomes" id="UP000199598">
    <property type="component" value="Unassembled WGS sequence"/>
</dbReference>
<dbReference type="Pfam" id="PF00578">
    <property type="entry name" value="AhpC-TSA"/>
    <property type="match status" value="1"/>
</dbReference>
<evidence type="ECO:0000259" key="1">
    <source>
        <dbReference type="PROSITE" id="PS51352"/>
    </source>
</evidence>
<organism evidence="2 3">
    <name type="scientific">Pseudovibrio ascidiaceicola</name>
    <dbReference type="NCBI Taxonomy" id="285279"/>
    <lineage>
        <taxon>Bacteria</taxon>
        <taxon>Pseudomonadati</taxon>
        <taxon>Pseudomonadota</taxon>
        <taxon>Alphaproteobacteria</taxon>
        <taxon>Hyphomicrobiales</taxon>
        <taxon>Stappiaceae</taxon>
        <taxon>Pseudovibrio</taxon>
    </lineage>
</organism>
<dbReference type="EMBL" id="FOSK01000012">
    <property type="protein sequence ID" value="SFK95819.1"/>
    <property type="molecule type" value="Genomic_DNA"/>
</dbReference>
<dbReference type="CDD" id="cd02969">
    <property type="entry name" value="PRX_like1"/>
    <property type="match status" value="1"/>
</dbReference>
<evidence type="ECO:0000313" key="2">
    <source>
        <dbReference type="EMBL" id="SFK95819.1"/>
    </source>
</evidence>
<dbReference type="PANTHER" id="PTHR43640:SF1">
    <property type="entry name" value="THIOREDOXIN-DEPENDENT PEROXIREDOXIN"/>
    <property type="match status" value="1"/>
</dbReference>
<gene>
    <name evidence="2" type="ORF">SAMN04488518_112135</name>
</gene>
<dbReference type="InterPro" id="IPR036249">
    <property type="entry name" value="Thioredoxin-like_sf"/>
</dbReference>
<proteinExistence type="predicted"/>
<sequence>MLLNTPVCDFGWKAPDFTLKDPDGNSFTMSECVGDKGLLIAFICNHCPYVQAVGDRLAADTSLLIFEGFGVLAVMSNDYHSVPADAPRKMKDFSQLYGFEFPYLVDEDQVVGKTYGAVCTPDFFGLNNKGELQYRGRLDDAGFHDPTGRKTELLDAMQLIAETGRGPEEQIPSIGCSIKWSN</sequence>
<dbReference type="RefSeq" id="WP_093522432.1">
    <property type="nucleotide sequence ID" value="NZ_FOSK01000012.1"/>
</dbReference>
<evidence type="ECO:0000313" key="3">
    <source>
        <dbReference type="Proteomes" id="UP000199598"/>
    </source>
</evidence>
<dbReference type="Gene3D" id="3.40.30.10">
    <property type="entry name" value="Glutaredoxin"/>
    <property type="match status" value="1"/>
</dbReference>
<dbReference type="SUPFAM" id="SSF52833">
    <property type="entry name" value="Thioredoxin-like"/>
    <property type="match status" value="1"/>
</dbReference>
<comment type="caution">
    <text evidence="2">The sequence shown here is derived from an EMBL/GenBank/DDBJ whole genome shotgun (WGS) entry which is preliminary data.</text>
</comment>
<name>A0A1I4DS72_9HYPH</name>